<evidence type="ECO:0000256" key="1">
    <source>
        <dbReference type="SAM" id="MobiDB-lite"/>
    </source>
</evidence>
<feature type="compositionally biased region" description="Basic and acidic residues" evidence="1">
    <location>
        <begin position="54"/>
        <end position="63"/>
    </location>
</feature>
<proteinExistence type="predicted"/>
<dbReference type="KEGG" id="vg:65114528"/>
<dbReference type="RefSeq" id="YP_010096869.1">
    <property type="nucleotide sequence ID" value="NC_055753.1"/>
</dbReference>
<dbReference type="GeneID" id="65114528"/>
<gene>
    <name evidence="2" type="primary">77</name>
    <name evidence="2" type="ORF">SEA_ROFO_77</name>
</gene>
<accession>A0A345KUF2</accession>
<sequence>MGAATMTGKLGTACPKCGKPVLAAKGGRHLSCSPVCTSCHLPIAGDDPNQRGPRHADCEKKRR</sequence>
<dbReference type="Proteomes" id="UP000259202">
    <property type="component" value="Segment"/>
</dbReference>
<protein>
    <recommendedName>
        <fullName evidence="4">DNA binding protein</fullName>
    </recommendedName>
</protein>
<name>A0A345KUF2_9CAUD</name>
<evidence type="ECO:0000313" key="3">
    <source>
        <dbReference type="Proteomes" id="UP000259202"/>
    </source>
</evidence>
<feature type="region of interest" description="Disordered" evidence="1">
    <location>
        <begin position="42"/>
        <end position="63"/>
    </location>
</feature>
<dbReference type="EMBL" id="MH479924">
    <property type="protein sequence ID" value="AXH46654.1"/>
    <property type="molecule type" value="Genomic_DNA"/>
</dbReference>
<keyword evidence="3" id="KW-1185">Reference proteome</keyword>
<evidence type="ECO:0008006" key="4">
    <source>
        <dbReference type="Google" id="ProtNLM"/>
    </source>
</evidence>
<organism evidence="2 3">
    <name type="scientific">Gordonia phage Rofo</name>
    <dbReference type="NCBI Taxonomy" id="2250396"/>
    <lineage>
        <taxon>Viruses</taxon>
        <taxon>Duplodnaviria</taxon>
        <taxon>Heunggongvirae</taxon>
        <taxon>Uroviricota</taxon>
        <taxon>Caudoviricetes</taxon>
        <taxon>Stackebrandtviridae</taxon>
        <taxon>Schenleyvirinae</taxon>
        <taxon>Vividuovirus</taxon>
        <taxon>Vividuovirus rofo</taxon>
    </lineage>
</organism>
<evidence type="ECO:0000313" key="2">
    <source>
        <dbReference type="EMBL" id="AXH46654.1"/>
    </source>
</evidence>
<reference evidence="2 3" key="1">
    <citation type="submission" date="2018-06" db="EMBL/GenBank/DDBJ databases">
        <authorList>
            <person name="Roth S.J."/>
            <person name="Strobel J.T."/>
            <person name="Delesalle V.A."/>
            <person name="Garlena R.A."/>
            <person name="Russell D.A."/>
            <person name="Pope W.H."/>
            <person name="Jacobs-Sera D."/>
            <person name="Hatfull G.F."/>
        </authorList>
    </citation>
    <scope>NUCLEOTIDE SEQUENCE [LARGE SCALE GENOMIC DNA]</scope>
</reference>